<proteinExistence type="predicted"/>
<gene>
    <name evidence="2" type="ORF">D5400_07435</name>
</gene>
<organism evidence="2 3">
    <name type="scientific">Georhizobium profundi</name>
    <dbReference type="NCBI Taxonomy" id="2341112"/>
    <lineage>
        <taxon>Bacteria</taxon>
        <taxon>Pseudomonadati</taxon>
        <taxon>Pseudomonadota</taxon>
        <taxon>Alphaproteobacteria</taxon>
        <taxon>Hyphomicrobiales</taxon>
        <taxon>Rhizobiaceae</taxon>
        <taxon>Georhizobium</taxon>
    </lineage>
</organism>
<dbReference type="AlphaFoldDB" id="A0A3Q8XMK4"/>
<evidence type="ECO:0000313" key="2">
    <source>
        <dbReference type="EMBL" id="AZN71125.1"/>
    </source>
</evidence>
<accession>A0A3Q8XMK4</accession>
<dbReference type="RefSeq" id="WP_126009091.1">
    <property type="nucleotide sequence ID" value="NZ_CP032509.1"/>
</dbReference>
<dbReference type="EMBL" id="CP032509">
    <property type="protein sequence ID" value="AZN71125.1"/>
    <property type="molecule type" value="Genomic_DNA"/>
</dbReference>
<protein>
    <submittedName>
        <fullName evidence="2">Uncharacterized protein</fullName>
    </submittedName>
</protein>
<reference evidence="2 3" key="1">
    <citation type="submission" date="2018-09" db="EMBL/GenBank/DDBJ databases">
        <title>Marinorhizobium profundi gen. nov., sp. nov., isolated from a deep-sea sediment sample from the New Britain Trench and proposal of Marinorhizobiaceae fam. nov. in the order Rhizobiales of the class Alphaproteobacteria.</title>
        <authorList>
            <person name="Cao J."/>
        </authorList>
    </citation>
    <scope>NUCLEOTIDE SEQUENCE [LARGE SCALE GENOMIC DNA]</scope>
    <source>
        <strain evidence="2 3">WS11</strain>
    </source>
</reference>
<keyword evidence="3" id="KW-1185">Reference proteome</keyword>
<feature type="region of interest" description="Disordered" evidence="1">
    <location>
        <begin position="79"/>
        <end position="102"/>
    </location>
</feature>
<dbReference type="Proteomes" id="UP000268192">
    <property type="component" value="Chromosome"/>
</dbReference>
<evidence type="ECO:0000313" key="3">
    <source>
        <dbReference type="Proteomes" id="UP000268192"/>
    </source>
</evidence>
<dbReference type="OrthoDB" id="9844424at2"/>
<evidence type="ECO:0000256" key="1">
    <source>
        <dbReference type="SAM" id="MobiDB-lite"/>
    </source>
</evidence>
<name>A0A3Q8XMK4_9HYPH</name>
<dbReference type="KEGG" id="abaw:D5400_07435"/>
<sequence length="270" mass="28624">MPAPSPNDQSIEALLSLRSLTLHVVHEADGIVAAVSRNPGSAGEQPALGDRVRTLNAAVAAMHHHASMLLQRLGSAVGEAGNGADRSPRRNTLRLSRLPQPGDAEMGEKLAADLHGLARLIDLLDEHRDAVAHRVTLTEAQSEAAMRSVAAIRAAACAGSSFDPRVDAVSYAISNAEAAIGVLLHDLRIVDAMAALARLELERGVLIHAASGRAAFKEPRGYLGEVLELHQQQLLSARDIESRRQKAGELLSALMAPPATGLKREDARSF</sequence>